<dbReference type="Proteomes" id="UP000272474">
    <property type="component" value="Unassembled WGS sequence"/>
</dbReference>
<dbReference type="PROSITE" id="PS50075">
    <property type="entry name" value="CARRIER"/>
    <property type="match status" value="1"/>
</dbReference>
<evidence type="ECO:0000259" key="3">
    <source>
        <dbReference type="PROSITE" id="PS50075"/>
    </source>
</evidence>
<dbReference type="SMART" id="SM01294">
    <property type="entry name" value="PKS_PP_betabranch"/>
    <property type="match status" value="1"/>
</dbReference>
<keyword evidence="1" id="KW-0596">Phosphopantetheine</keyword>
<dbReference type="AlphaFoldDB" id="A0A3A9YYV4"/>
<keyword evidence="5" id="KW-1185">Reference proteome</keyword>
<dbReference type="SUPFAM" id="SSF47336">
    <property type="entry name" value="ACP-like"/>
    <property type="match status" value="1"/>
</dbReference>
<dbReference type="InterPro" id="IPR036736">
    <property type="entry name" value="ACP-like_sf"/>
</dbReference>
<dbReference type="OrthoDB" id="9023404at2"/>
<dbReference type="InterPro" id="IPR009081">
    <property type="entry name" value="PP-bd_ACP"/>
</dbReference>
<gene>
    <name evidence="4" type="ORF">D7294_15925</name>
</gene>
<sequence>MSEPAESAPAAQTKELEEFITAKVAHYLQTSQDAIDPELSLTEYGLDSLYAVSLCGDIEDAFHTSVPLTLIWDYDTVRSLAAAVSANLQEAAS</sequence>
<dbReference type="RefSeq" id="WP_120680154.1">
    <property type="nucleotide sequence ID" value="NZ_RBAL01000008.1"/>
</dbReference>
<organism evidence="4 5">
    <name type="scientific">Streptomyces hoynatensis</name>
    <dbReference type="NCBI Taxonomy" id="1141874"/>
    <lineage>
        <taxon>Bacteria</taxon>
        <taxon>Bacillati</taxon>
        <taxon>Actinomycetota</taxon>
        <taxon>Actinomycetes</taxon>
        <taxon>Kitasatosporales</taxon>
        <taxon>Streptomycetaceae</taxon>
        <taxon>Streptomyces</taxon>
    </lineage>
</organism>
<dbReference type="InterPro" id="IPR020806">
    <property type="entry name" value="PKS_PP-bd"/>
</dbReference>
<name>A0A3A9YYV4_9ACTN</name>
<evidence type="ECO:0000256" key="2">
    <source>
        <dbReference type="ARBA" id="ARBA00022553"/>
    </source>
</evidence>
<evidence type="ECO:0000313" key="4">
    <source>
        <dbReference type="EMBL" id="RKN41218.1"/>
    </source>
</evidence>
<reference evidence="4 5" key="1">
    <citation type="journal article" date="2014" name="Int. J. Syst. Evol. Microbiol.">
        <title>Streptomyces hoynatensis sp. nov., isolated from deep marine sediment.</title>
        <authorList>
            <person name="Veyisoglu A."/>
            <person name="Sahin N."/>
        </authorList>
    </citation>
    <scope>NUCLEOTIDE SEQUENCE [LARGE SCALE GENOMIC DNA]</scope>
    <source>
        <strain evidence="4 5">KCTC 29097</strain>
    </source>
</reference>
<evidence type="ECO:0000313" key="5">
    <source>
        <dbReference type="Proteomes" id="UP000272474"/>
    </source>
</evidence>
<feature type="domain" description="Carrier" evidence="3">
    <location>
        <begin position="11"/>
        <end position="88"/>
    </location>
</feature>
<keyword evidence="2" id="KW-0597">Phosphoprotein</keyword>
<dbReference type="Gene3D" id="1.10.1200.10">
    <property type="entry name" value="ACP-like"/>
    <property type="match status" value="1"/>
</dbReference>
<proteinExistence type="predicted"/>
<accession>A0A3A9YYV4</accession>
<dbReference type="GO" id="GO:0017000">
    <property type="term" value="P:antibiotic biosynthetic process"/>
    <property type="evidence" value="ECO:0007669"/>
    <property type="project" value="UniProtKB-ARBA"/>
</dbReference>
<protein>
    <recommendedName>
        <fullName evidence="3">Carrier domain-containing protein</fullName>
    </recommendedName>
</protein>
<dbReference type="GO" id="GO:0031177">
    <property type="term" value="F:phosphopantetheine binding"/>
    <property type="evidence" value="ECO:0007669"/>
    <property type="project" value="InterPro"/>
</dbReference>
<comment type="caution">
    <text evidence="4">The sequence shown here is derived from an EMBL/GenBank/DDBJ whole genome shotgun (WGS) entry which is preliminary data.</text>
</comment>
<dbReference type="SMART" id="SM00823">
    <property type="entry name" value="PKS_PP"/>
    <property type="match status" value="1"/>
</dbReference>
<evidence type="ECO:0000256" key="1">
    <source>
        <dbReference type="ARBA" id="ARBA00022450"/>
    </source>
</evidence>
<dbReference type="Pfam" id="PF00550">
    <property type="entry name" value="PP-binding"/>
    <property type="match status" value="1"/>
</dbReference>
<dbReference type="EMBL" id="RBAL01000008">
    <property type="protein sequence ID" value="RKN41218.1"/>
    <property type="molecule type" value="Genomic_DNA"/>
</dbReference>